<evidence type="ECO:0000256" key="1">
    <source>
        <dbReference type="ARBA" id="ARBA00009409"/>
    </source>
</evidence>
<dbReference type="SUPFAM" id="SSF46946">
    <property type="entry name" value="S13-like H2TH domain"/>
    <property type="match status" value="1"/>
</dbReference>
<keyword evidence="3" id="KW-0479">Metal-binding</keyword>
<dbReference type="InterPro" id="IPR044091">
    <property type="entry name" value="EcNei-like_N"/>
</dbReference>
<dbReference type="InterPro" id="IPR010979">
    <property type="entry name" value="Ribosomal_uS13-like_H2TH"/>
</dbReference>
<reference evidence="16 17" key="1">
    <citation type="submission" date="2021-01" db="EMBL/GenBank/DDBJ databases">
        <title>Genomic Encyclopedia of Type Strains, Phase IV (KMG-IV): sequencing the most valuable type-strain genomes for metagenomic binning, comparative biology and taxonomic classification.</title>
        <authorList>
            <person name="Goeker M."/>
        </authorList>
    </citation>
    <scope>NUCLEOTIDE SEQUENCE [LARGE SCALE GENOMIC DNA]</scope>
    <source>
        <strain evidence="16 17">DSM 104297</strain>
    </source>
</reference>
<dbReference type="PROSITE" id="PS51068">
    <property type="entry name" value="FPG_CAT"/>
    <property type="match status" value="1"/>
</dbReference>
<accession>A0ABS2QXZ6</accession>
<name>A0ABS2QXZ6_9BACI</name>
<dbReference type="EC" id="4.2.99.18" evidence="2"/>
<dbReference type="CDD" id="cd08965">
    <property type="entry name" value="EcNei-like_N"/>
    <property type="match status" value="1"/>
</dbReference>
<dbReference type="SUPFAM" id="SSF57716">
    <property type="entry name" value="Glucocorticoid receptor-like (DNA-binding domain)"/>
    <property type="match status" value="1"/>
</dbReference>
<evidence type="ECO:0000313" key="17">
    <source>
        <dbReference type="Proteomes" id="UP000809829"/>
    </source>
</evidence>
<gene>
    <name evidence="16" type="ORF">JOC83_002455</name>
</gene>
<evidence type="ECO:0000256" key="6">
    <source>
        <dbReference type="ARBA" id="ARBA00022801"/>
    </source>
</evidence>
<dbReference type="EMBL" id="JAFBFC010000004">
    <property type="protein sequence ID" value="MBM7703606.1"/>
    <property type="molecule type" value="Genomic_DNA"/>
</dbReference>
<dbReference type="NCBIfam" id="NF007763">
    <property type="entry name" value="PRK10445.1"/>
    <property type="match status" value="1"/>
</dbReference>
<evidence type="ECO:0000256" key="8">
    <source>
        <dbReference type="ARBA" id="ARBA00023125"/>
    </source>
</evidence>
<keyword evidence="4" id="KW-0227">DNA damage</keyword>
<keyword evidence="9" id="KW-0234">DNA repair</keyword>
<dbReference type="Proteomes" id="UP000809829">
    <property type="component" value="Unassembled WGS sequence"/>
</dbReference>
<evidence type="ECO:0000256" key="13">
    <source>
        <dbReference type="PROSITE-ProRule" id="PRU00391"/>
    </source>
</evidence>
<proteinExistence type="inferred from homology"/>
<keyword evidence="7" id="KW-0862">Zinc</keyword>
<evidence type="ECO:0000256" key="2">
    <source>
        <dbReference type="ARBA" id="ARBA00012720"/>
    </source>
</evidence>
<keyword evidence="6 16" id="KW-0378">Hydrolase</keyword>
<evidence type="ECO:0000256" key="7">
    <source>
        <dbReference type="ARBA" id="ARBA00022833"/>
    </source>
</evidence>
<dbReference type="InterPro" id="IPR012319">
    <property type="entry name" value="FPG_cat"/>
</dbReference>
<dbReference type="GO" id="GO:0140078">
    <property type="term" value="F:class I DNA-(apurinic or apyrimidinic site) endonuclease activity"/>
    <property type="evidence" value="ECO:0007669"/>
    <property type="project" value="UniProtKB-EC"/>
</dbReference>
<dbReference type="Pfam" id="PF06831">
    <property type="entry name" value="H2TH"/>
    <property type="match status" value="1"/>
</dbReference>
<keyword evidence="10 16" id="KW-0456">Lyase</keyword>
<dbReference type="Pfam" id="PF01149">
    <property type="entry name" value="Fapy_DNA_glyco"/>
    <property type="match status" value="1"/>
</dbReference>
<keyword evidence="5 13" id="KW-0863">Zinc-finger</keyword>
<evidence type="ECO:0000256" key="3">
    <source>
        <dbReference type="ARBA" id="ARBA00022723"/>
    </source>
</evidence>
<sequence length="278" mass="32432">MPEGPEIRRAADEVEAALIQYPLIEVSFAFESLKDYEPFFQGVRILKVDTKGKAMLIRFNNGYTIYSHNQLYGKWYVRKAYHYPKTNRQLRLALHNEKKSALLYSASEIEVLQNEEVPLHPFISRIGPDLLSEEVTLDELHTRFEGRRFYRRKWSSLLLDQSFLAGIGNYLRSEILFVAGIHPDLRPVDCTTQQLQKVAKAIVKVVRQSYETGGITNDLKLVNQLKEKGQRKSTYRHWVFNREGQPCRIDGTEIIKTVATSRRLYYCPMCQKNKREVE</sequence>
<feature type="domain" description="FPG-type" evidence="14">
    <location>
        <begin position="238"/>
        <end position="272"/>
    </location>
</feature>
<dbReference type="GO" id="GO:0016798">
    <property type="term" value="F:hydrolase activity, acting on glycosyl bonds"/>
    <property type="evidence" value="ECO:0007669"/>
    <property type="project" value="UniProtKB-KW"/>
</dbReference>
<evidence type="ECO:0000259" key="15">
    <source>
        <dbReference type="PROSITE" id="PS51068"/>
    </source>
</evidence>
<dbReference type="RefSeq" id="WP_205187572.1">
    <property type="nucleotide sequence ID" value="NZ_JAFBFC010000004.1"/>
</dbReference>
<keyword evidence="16" id="KW-0255">Endonuclease</keyword>
<dbReference type="SUPFAM" id="SSF81624">
    <property type="entry name" value="N-terminal domain of MutM-like DNA repair proteins"/>
    <property type="match status" value="1"/>
</dbReference>
<dbReference type="Gene3D" id="3.20.190.10">
    <property type="entry name" value="MutM-like, N-terminal"/>
    <property type="match status" value="1"/>
</dbReference>
<keyword evidence="16" id="KW-0540">Nuclease</keyword>
<dbReference type="SMART" id="SM00898">
    <property type="entry name" value="Fapy_DNA_glyco"/>
    <property type="match status" value="1"/>
</dbReference>
<dbReference type="PROSITE" id="PS51066">
    <property type="entry name" value="ZF_FPG_2"/>
    <property type="match status" value="1"/>
</dbReference>
<evidence type="ECO:0000256" key="10">
    <source>
        <dbReference type="ARBA" id="ARBA00023239"/>
    </source>
</evidence>
<dbReference type="SMART" id="SM01232">
    <property type="entry name" value="H2TH"/>
    <property type="match status" value="1"/>
</dbReference>
<keyword evidence="8" id="KW-0238">DNA-binding</keyword>
<evidence type="ECO:0000256" key="4">
    <source>
        <dbReference type="ARBA" id="ARBA00022763"/>
    </source>
</evidence>
<dbReference type="Gene3D" id="1.10.8.50">
    <property type="match status" value="1"/>
</dbReference>
<evidence type="ECO:0000256" key="11">
    <source>
        <dbReference type="ARBA" id="ARBA00023268"/>
    </source>
</evidence>
<keyword evidence="11" id="KW-0511">Multifunctional enzyme</keyword>
<keyword evidence="12 16" id="KW-0326">Glycosidase</keyword>
<comment type="caution">
    <text evidence="16">The sequence shown here is derived from an EMBL/GenBank/DDBJ whole genome shotgun (WGS) entry which is preliminary data.</text>
</comment>
<comment type="similarity">
    <text evidence="1">Belongs to the FPG family.</text>
</comment>
<organism evidence="16 17">
    <name type="scientific">Priestia iocasae</name>
    <dbReference type="NCBI Taxonomy" id="2291674"/>
    <lineage>
        <taxon>Bacteria</taxon>
        <taxon>Bacillati</taxon>
        <taxon>Bacillota</taxon>
        <taxon>Bacilli</taxon>
        <taxon>Bacillales</taxon>
        <taxon>Bacillaceae</taxon>
        <taxon>Priestia</taxon>
    </lineage>
</organism>
<evidence type="ECO:0000256" key="9">
    <source>
        <dbReference type="ARBA" id="ARBA00023204"/>
    </source>
</evidence>
<feature type="domain" description="Formamidopyrimidine-DNA glycosylase catalytic" evidence="15">
    <location>
        <begin position="2"/>
        <end position="101"/>
    </location>
</feature>
<evidence type="ECO:0000259" key="14">
    <source>
        <dbReference type="PROSITE" id="PS51066"/>
    </source>
</evidence>
<dbReference type="InterPro" id="IPR000214">
    <property type="entry name" value="Znf_DNA_glyclase/AP_lyase"/>
</dbReference>
<dbReference type="PANTHER" id="PTHR42697:SF1">
    <property type="entry name" value="ENDONUCLEASE 8"/>
    <property type="match status" value="1"/>
</dbReference>
<evidence type="ECO:0000256" key="5">
    <source>
        <dbReference type="ARBA" id="ARBA00022771"/>
    </source>
</evidence>
<keyword evidence="17" id="KW-1185">Reference proteome</keyword>
<dbReference type="InterPro" id="IPR015886">
    <property type="entry name" value="H2TH_FPG"/>
</dbReference>
<evidence type="ECO:0000256" key="12">
    <source>
        <dbReference type="ARBA" id="ARBA00023295"/>
    </source>
</evidence>
<evidence type="ECO:0000313" key="16">
    <source>
        <dbReference type="EMBL" id="MBM7703606.1"/>
    </source>
</evidence>
<protein>
    <recommendedName>
        <fullName evidence="2">DNA-(apurinic or apyrimidinic site) lyase</fullName>
        <ecNumber evidence="2">4.2.99.18</ecNumber>
    </recommendedName>
</protein>
<dbReference type="PANTHER" id="PTHR42697">
    <property type="entry name" value="ENDONUCLEASE 8"/>
    <property type="match status" value="1"/>
</dbReference>
<dbReference type="InterPro" id="IPR035937">
    <property type="entry name" value="FPG_N"/>
</dbReference>